<keyword evidence="1" id="KW-0227">DNA damage</keyword>
<feature type="region of interest" description="Disordered" evidence="4">
    <location>
        <begin position="85"/>
        <end position="117"/>
    </location>
</feature>
<evidence type="ECO:0000256" key="3">
    <source>
        <dbReference type="ARBA" id="ARBA00023204"/>
    </source>
</evidence>
<feature type="region of interest" description="Disordered" evidence="4">
    <location>
        <begin position="1"/>
        <end position="60"/>
    </location>
</feature>
<gene>
    <name evidence="6" type="ORF">P167DRAFT_562147</name>
</gene>
<reference evidence="6 7" key="1">
    <citation type="journal article" date="2018" name="Nat. Ecol. Evol.">
        <title>Pezizomycetes genomes reveal the molecular basis of ectomycorrhizal truffle lifestyle.</title>
        <authorList>
            <person name="Murat C."/>
            <person name="Payen T."/>
            <person name="Noel B."/>
            <person name="Kuo A."/>
            <person name="Morin E."/>
            <person name="Chen J."/>
            <person name="Kohler A."/>
            <person name="Krizsan K."/>
            <person name="Balestrini R."/>
            <person name="Da Silva C."/>
            <person name="Montanini B."/>
            <person name="Hainaut M."/>
            <person name="Levati E."/>
            <person name="Barry K.W."/>
            <person name="Belfiori B."/>
            <person name="Cichocki N."/>
            <person name="Clum A."/>
            <person name="Dockter R.B."/>
            <person name="Fauchery L."/>
            <person name="Guy J."/>
            <person name="Iotti M."/>
            <person name="Le Tacon F."/>
            <person name="Lindquist E.A."/>
            <person name="Lipzen A."/>
            <person name="Malagnac F."/>
            <person name="Mello A."/>
            <person name="Molinier V."/>
            <person name="Miyauchi S."/>
            <person name="Poulain J."/>
            <person name="Riccioni C."/>
            <person name="Rubini A."/>
            <person name="Sitrit Y."/>
            <person name="Splivallo R."/>
            <person name="Traeger S."/>
            <person name="Wang M."/>
            <person name="Zifcakova L."/>
            <person name="Wipf D."/>
            <person name="Zambonelli A."/>
            <person name="Paolocci F."/>
            <person name="Nowrousian M."/>
            <person name="Ottonello S."/>
            <person name="Baldrian P."/>
            <person name="Spatafora J.W."/>
            <person name="Henrissat B."/>
            <person name="Nagy L.G."/>
            <person name="Aury J.M."/>
            <person name="Wincker P."/>
            <person name="Grigoriev I.V."/>
            <person name="Bonfante P."/>
            <person name="Martin F.M."/>
        </authorList>
    </citation>
    <scope>NUCLEOTIDE SEQUENCE [LARGE SCALE GENOMIC DNA]</scope>
    <source>
        <strain evidence="6 7">CCBAS932</strain>
    </source>
</reference>
<dbReference type="InterPro" id="IPR005122">
    <property type="entry name" value="Uracil-DNA_glycosylase-like"/>
</dbReference>
<sequence>MPPKRRMLTESLEQSEAHDAPQKPPPSFGGALSKFVFSTTGGSGGDSGSGRITRSSMRTVSTARVVATKLTKPAKTGVAATVAAAVAEPKDEDEDTTADIKTPKKKKKRRAPSVYAPPSTYAHLSPIPDALAPNLIVIFIGINPGLTSATTGHAFAAPSNLFYRLLHSSGCTPDRRVAPCEDQELPARYGLGHTNLVGRPSRDAGELSRAEMVASVAGLREKVGRWGPEAVCFVGKVVWETVVKEKTGRGVGKGWEWGWQEGEAVEGWGCRVFVVPSTSGLVAGYSWEFKRELWTVLGDWVQERRRVRGEEVALKTEEEFEGNLFFHKYSD</sequence>
<evidence type="ECO:0000259" key="5">
    <source>
        <dbReference type="Pfam" id="PF03167"/>
    </source>
</evidence>
<evidence type="ECO:0000256" key="1">
    <source>
        <dbReference type="ARBA" id="ARBA00022763"/>
    </source>
</evidence>
<dbReference type="InterPro" id="IPR036895">
    <property type="entry name" value="Uracil-DNA_glycosylase-like_sf"/>
</dbReference>
<dbReference type="Pfam" id="PF03167">
    <property type="entry name" value="UDG"/>
    <property type="match status" value="1"/>
</dbReference>
<dbReference type="OrthoDB" id="565731at2759"/>
<feature type="domain" description="Uracil-DNA glycosylase-like" evidence="5">
    <location>
        <begin position="129"/>
        <end position="295"/>
    </location>
</feature>
<protein>
    <submittedName>
        <fullName evidence="6">DNA glycosylase</fullName>
    </submittedName>
</protein>
<dbReference type="InParanoid" id="A0A3N4L1C1"/>
<dbReference type="GO" id="GO:0008263">
    <property type="term" value="F:pyrimidine-specific mismatch base pair DNA N-glycosylase activity"/>
    <property type="evidence" value="ECO:0007669"/>
    <property type="project" value="TreeGrafter"/>
</dbReference>
<dbReference type="EMBL" id="ML119108">
    <property type="protein sequence ID" value="RPB16614.1"/>
    <property type="molecule type" value="Genomic_DNA"/>
</dbReference>
<dbReference type="GO" id="GO:0006285">
    <property type="term" value="P:base-excision repair, AP site formation"/>
    <property type="evidence" value="ECO:0007669"/>
    <property type="project" value="InterPro"/>
</dbReference>
<accession>A0A3N4L1C1</accession>
<dbReference type="STRING" id="1392247.A0A3N4L1C1"/>
<dbReference type="GO" id="GO:0004844">
    <property type="term" value="F:uracil DNA N-glycosylase activity"/>
    <property type="evidence" value="ECO:0007669"/>
    <property type="project" value="TreeGrafter"/>
</dbReference>
<organism evidence="6 7">
    <name type="scientific">Morchella conica CCBAS932</name>
    <dbReference type="NCBI Taxonomy" id="1392247"/>
    <lineage>
        <taxon>Eukaryota</taxon>
        <taxon>Fungi</taxon>
        <taxon>Dikarya</taxon>
        <taxon>Ascomycota</taxon>
        <taxon>Pezizomycotina</taxon>
        <taxon>Pezizomycetes</taxon>
        <taxon>Pezizales</taxon>
        <taxon>Morchellaceae</taxon>
        <taxon>Morchella</taxon>
    </lineage>
</organism>
<evidence type="ECO:0000313" key="6">
    <source>
        <dbReference type="EMBL" id="RPB16614.1"/>
    </source>
</evidence>
<name>A0A3N4L1C1_9PEZI</name>
<proteinExistence type="predicted"/>
<dbReference type="Proteomes" id="UP000277580">
    <property type="component" value="Unassembled WGS sequence"/>
</dbReference>
<dbReference type="SUPFAM" id="SSF52141">
    <property type="entry name" value="Uracil-DNA glycosylase-like"/>
    <property type="match status" value="1"/>
</dbReference>
<dbReference type="PANTHER" id="PTHR12159">
    <property type="entry name" value="G/T AND G/U MISMATCH-SPECIFIC DNA GLYCOSYLASE"/>
    <property type="match status" value="1"/>
</dbReference>
<dbReference type="CDD" id="cd10028">
    <property type="entry name" value="UDG-F2_TDG_MUG"/>
    <property type="match status" value="1"/>
</dbReference>
<keyword evidence="2" id="KW-0378">Hydrolase</keyword>
<keyword evidence="3" id="KW-0234">DNA repair</keyword>
<dbReference type="Gene3D" id="3.40.470.10">
    <property type="entry name" value="Uracil-DNA glycosylase-like domain"/>
    <property type="match status" value="1"/>
</dbReference>
<dbReference type="AlphaFoldDB" id="A0A3N4L1C1"/>
<dbReference type="PANTHER" id="PTHR12159:SF9">
    <property type="entry name" value="G_T MISMATCH-SPECIFIC THYMINE DNA GLYCOSYLASE"/>
    <property type="match status" value="1"/>
</dbReference>
<keyword evidence="7" id="KW-1185">Reference proteome</keyword>
<evidence type="ECO:0000313" key="7">
    <source>
        <dbReference type="Proteomes" id="UP000277580"/>
    </source>
</evidence>
<evidence type="ECO:0000256" key="2">
    <source>
        <dbReference type="ARBA" id="ARBA00022801"/>
    </source>
</evidence>
<evidence type="ECO:0000256" key="4">
    <source>
        <dbReference type="SAM" id="MobiDB-lite"/>
    </source>
</evidence>
<dbReference type="InterPro" id="IPR015637">
    <property type="entry name" value="MUG/TDG"/>
</dbReference>